<dbReference type="EMBL" id="CT868007">
    <property type="protein sequence ID" value="CAK60148.1"/>
    <property type="molecule type" value="Genomic_DNA"/>
</dbReference>
<dbReference type="KEGG" id="ptm:GSPATT00030787001"/>
<gene>
    <name evidence="3" type="ORF">GSPATT00030787001</name>
</gene>
<evidence type="ECO:0000256" key="2">
    <source>
        <dbReference type="SAM" id="Phobius"/>
    </source>
</evidence>
<keyword evidence="4" id="KW-1185">Reference proteome</keyword>
<dbReference type="GeneID" id="5013330"/>
<evidence type="ECO:0000313" key="4">
    <source>
        <dbReference type="Proteomes" id="UP000000600"/>
    </source>
</evidence>
<proteinExistence type="predicted"/>
<reference evidence="3 4" key="1">
    <citation type="journal article" date="2006" name="Nature">
        <title>Global trends of whole-genome duplications revealed by the ciliate Paramecium tetraurelia.</title>
        <authorList>
            <consortium name="Genoscope"/>
            <person name="Aury J.-M."/>
            <person name="Jaillon O."/>
            <person name="Duret L."/>
            <person name="Noel B."/>
            <person name="Jubin C."/>
            <person name="Porcel B.M."/>
            <person name="Segurens B."/>
            <person name="Daubin V."/>
            <person name="Anthouard V."/>
            <person name="Aiach N."/>
            <person name="Arnaiz O."/>
            <person name="Billaut A."/>
            <person name="Beisson J."/>
            <person name="Blanc I."/>
            <person name="Bouhouche K."/>
            <person name="Camara F."/>
            <person name="Duharcourt S."/>
            <person name="Guigo R."/>
            <person name="Gogendeau D."/>
            <person name="Katinka M."/>
            <person name="Keller A.-M."/>
            <person name="Kissmehl R."/>
            <person name="Klotz C."/>
            <person name="Koll F."/>
            <person name="Le Moue A."/>
            <person name="Lepere C."/>
            <person name="Malinsky S."/>
            <person name="Nowacki M."/>
            <person name="Nowak J.K."/>
            <person name="Plattner H."/>
            <person name="Poulain J."/>
            <person name="Ruiz F."/>
            <person name="Serrano V."/>
            <person name="Zagulski M."/>
            <person name="Dessen P."/>
            <person name="Betermier M."/>
            <person name="Weissenbach J."/>
            <person name="Scarpelli C."/>
            <person name="Schachter V."/>
            <person name="Sperling L."/>
            <person name="Meyer E."/>
            <person name="Cohen J."/>
            <person name="Wincker P."/>
        </authorList>
    </citation>
    <scope>NUCLEOTIDE SEQUENCE [LARGE SCALE GENOMIC DNA]</scope>
    <source>
        <strain evidence="3 4">Stock d4-2</strain>
    </source>
</reference>
<dbReference type="GO" id="GO:0046872">
    <property type="term" value="F:metal ion binding"/>
    <property type="evidence" value="ECO:0007669"/>
    <property type="project" value="UniProtKB-KW"/>
</dbReference>
<dbReference type="OrthoDB" id="952271at2759"/>
<dbReference type="InterPro" id="IPR011249">
    <property type="entry name" value="Metalloenz_LuxS/M16"/>
</dbReference>
<accession>A0BNN1</accession>
<organism evidence="3 4">
    <name type="scientific">Paramecium tetraurelia</name>
    <dbReference type="NCBI Taxonomy" id="5888"/>
    <lineage>
        <taxon>Eukaryota</taxon>
        <taxon>Sar</taxon>
        <taxon>Alveolata</taxon>
        <taxon>Ciliophora</taxon>
        <taxon>Intramacronucleata</taxon>
        <taxon>Oligohymenophorea</taxon>
        <taxon>Peniculida</taxon>
        <taxon>Parameciidae</taxon>
        <taxon>Paramecium</taxon>
    </lineage>
</organism>
<dbReference type="RefSeq" id="XP_001427546.1">
    <property type="nucleotide sequence ID" value="XM_001427509.1"/>
</dbReference>
<feature type="transmembrane region" description="Helical" evidence="2">
    <location>
        <begin position="6"/>
        <end position="26"/>
    </location>
</feature>
<dbReference type="PANTHER" id="PTHR43690">
    <property type="entry name" value="NARDILYSIN"/>
    <property type="match status" value="1"/>
</dbReference>
<dbReference type="Proteomes" id="UP000000600">
    <property type="component" value="Unassembled WGS sequence"/>
</dbReference>
<sequence length="114" mass="12856">MEKVKLNSTFFFILLTISICDLIGLLQLDQPFQYVSAAHVIKAQIPERNQVSATQTGTLEPLQGQHIDKVKVIKPIIDHRQYRYLELENHLKVLLIHDAESEMASAAMDVKAGS</sequence>
<keyword evidence="1" id="KW-0479">Metal-binding</keyword>
<evidence type="ECO:0000313" key="3">
    <source>
        <dbReference type="EMBL" id="CAK60148.1"/>
    </source>
</evidence>
<dbReference type="SUPFAM" id="SSF63411">
    <property type="entry name" value="LuxS/MPP-like metallohydrolase"/>
    <property type="match status" value="1"/>
</dbReference>
<keyword evidence="2" id="KW-0472">Membrane</keyword>
<protein>
    <submittedName>
        <fullName evidence="3">Uncharacterized protein</fullName>
    </submittedName>
</protein>
<dbReference type="HOGENOM" id="CLU_2125866_0_0_1"/>
<keyword evidence="2" id="KW-1133">Transmembrane helix</keyword>
<dbReference type="Gene3D" id="3.30.830.10">
    <property type="entry name" value="Metalloenzyme, LuxS/M16 peptidase-like"/>
    <property type="match status" value="1"/>
</dbReference>
<dbReference type="InParanoid" id="A0BNN1"/>
<evidence type="ECO:0000256" key="1">
    <source>
        <dbReference type="ARBA" id="ARBA00022723"/>
    </source>
</evidence>
<keyword evidence="2" id="KW-0812">Transmembrane</keyword>
<dbReference type="PANTHER" id="PTHR43690:SF18">
    <property type="entry name" value="INSULIN-DEGRADING ENZYME-RELATED"/>
    <property type="match status" value="1"/>
</dbReference>
<name>A0BNN1_PARTE</name>
<dbReference type="InterPro" id="IPR050626">
    <property type="entry name" value="Peptidase_M16"/>
</dbReference>
<dbReference type="AlphaFoldDB" id="A0BNN1"/>
<dbReference type="MEROPS" id="M16.020"/>